<organism evidence="2 3">
    <name type="scientific">Phytohabitans flavus</name>
    <dbReference type="NCBI Taxonomy" id="1076124"/>
    <lineage>
        <taxon>Bacteria</taxon>
        <taxon>Bacillati</taxon>
        <taxon>Actinomycetota</taxon>
        <taxon>Actinomycetes</taxon>
        <taxon>Micromonosporales</taxon>
        <taxon>Micromonosporaceae</taxon>
    </lineage>
</organism>
<feature type="transmembrane region" description="Helical" evidence="1">
    <location>
        <begin position="360"/>
        <end position="379"/>
    </location>
</feature>
<protein>
    <recommendedName>
        <fullName evidence="4">Mannosyltransferase</fullName>
    </recommendedName>
</protein>
<keyword evidence="1" id="KW-0472">Membrane</keyword>
<dbReference type="AlphaFoldDB" id="A0A6F8Y7H8"/>
<keyword evidence="1" id="KW-1133">Transmembrane helix</keyword>
<feature type="transmembrane region" description="Helical" evidence="1">
    <location>
        <begin position="335"/>
        <end position="353"/>
    </location>
</feature>
<feature type="transmembrane region" description="Helical" evidence="1">
    <location>
        <begin position="219"/>
        <end position="240"/>
    </location>
</feature>
<dbReference type="EMBL" id="AP022870">
    <property type="protein sequence ID" value="BCB82017.1"/>
    <property type="molecule type" value="Genomic_DNA"/>
</dbReference>
<reference evidence="2 3" key="1">
    <citation type="submission" date="2020-03" db="EMBL/GenBank/DDBJ databases">
        <title>Whole genome shotgun sequence of Phytohabitans flavus NBRC 107702.</title>
        <authorList>
            <person name="Komaki H."/>
            <person name="Tamura T."/>
        </authorList>
    </citation>
    <scope>NUCLEOTIDE SEQUENCE [LARGE SCALE GENOMIC DNA]</scope>
    <source>
        <strain evidence="2 3">NBRC 107702</strain>
    </source>
</reference>
<feature type="transmembrane region" description="Helical" evidence="1">
    <location>
        <begin position="181"/>
        <end position="207"/>
    </location>
</feature>
<dbReference type="KEGG" id="pfla:Pflav_084270"/>
<reference evidence="2 3" key="2">
    <citation type="submission" date="2020-03" db="EMBL/GenBank/DDBJ databases">
        <authorList>
            <person name="Ichikawa N."/>
            <person name="Kimura A."/>
            <person name="Kitahashi Y."/>
            <person name="Uohara A."/>
        </authorList>
    </citation>
    <scope>NUCLEOTIDE SEQUENCE [LARGE SCALE GENOMIC DNA]</scope>
    <source>
        <strain evidence="2 3">NBRC 107702</strain>
    </source>
</reference>
<feature type="transmembrane region" description="Helical" evidence="1">
    <location>
        <begin position="308"/>
        <end position="329"/>
    </location>
</feature>
<evidence type="ECO:0000256" key="1">
    <source>
        <dbReference type="SAM" id="Phobius"/>
    </source>
</evidence>
<gene>
    <name evidence="2" type="ORF">Pflav_084270</name>
</gene>
<feature type="transmembrane region" description="Helical" evidence="1">
    <location>
        <begin position="157"/>
        <end position="174"/>
    </location>
</feature>
<keyword evidence="1" id="KW-0812">Transmembrane</keyword>
<evidence type="ECO:0000313" key="2">
    <source>
        <dbReference type="EMBL" id="BCB82017.1"/>
    </source>
</evidence>
<accession>A0A6F8Y7H8</accession>
<dbReference type="Proteomes" id="UP000502508">
    <property type="component" value="Chromosome"/>
</dbReference>
<keyword evidence="3" id="KW-1185">Reference proteome</keyword>
<evidence type="ECO:0008006" key="4">
    <source>
        <dbReference type="Google" id="ProtNLM"/>
    </source>
</evidence>
<sequence>MTITETLFAAPARVETARPARWRGVAIGAAAVAAGTALGLLRQPGAGALDTIWAEDGGIFLAEAVRQGPFDALLTSYAGYFHVVPRLMAAIALLFPAGAVSTVLALQAALAVSLLAVLVYVASGSHLTGTLSRVLVSAVVVVVPVAQGDVLNSIANFHWYGLYALFWMLVWTPSRPAGRALAVAVTFLVAASDIVAVVFVPLALWRVLRRPDGEARREWHGIALTGGLGAGLLIQFAGLLSGSSERELTPDPVLAVTGFLLRAVPAPLIGERWLGDDVDTRWVALAAIAWLVVGAALLVAYTRRTRPAWTLAVVAGLHAAALYMVPVLLSGTATPRYAVAPAMLVVTALVALLQPAGSRVPLYALTALLALVAAVNLRVDNTRADGPLWSDELDRARTACATTDQATVPITPRDQTPPWQVRVPCDYVR</sequence>
<dbReference type="RefSeq" id="WP_173041682.1">
    <property type="nucleotide sequence ID" value="NZ_AP022870.1"/>
</dbReference>
<evidence type="ECO:0000313" key="3">
    <source>
        <dbReference type="Proteomes" id="UP000502508"/>
    </source>
</evidence>
<proteinExistence type="predicted"/>
<feature type="transmembrane region" description="Helical" evidence="1">
    <location>
        <begin position="282"/>
        <end position="301"/>
    </location>
</feature>
<name>A0A6F8Y7H8_9ACTN</name>